<dbReference type="RefSeq" id="WP_092474285.1">
    <property type="nucleotide sequence ID" value="NZ_FOOX01000020.1"/>
</dbReference>
<dbReference type="GO" id="GO:0006260">
    <property type="term" value="P:DNA replication"/>
    <property type="evidence" value="ECO:0007669"/>
    <property type="project" value="InterPro"/>
</dbReference>
<dbReference type="NCBIfam" id="NF006127">
    <property type="entry name" value="PRK08271.1"/>
    <property type="match status" value="1"/>
</dbReference>
<dbReference type="OrthoDB" id="9804622at2"/>
<dbReference type="PANTHER" id="PTHR21075">
    <property type="entry name" value="ANAEROBIC RIBONUCLEOSIDE-TRIPHOSPHATE REDUCTASE"/>
    <property type="match status" value="1"/>
</dbReference>
<dbReference type="Proteomes" id="UP000199337">
    <property type="component" value="Unassembled WGS sequence"/>
</dbReference>
<gene>
    <name evidence="1" type="ORF">SAMN05660649_04337</name>
</gene>
<evidence type="ECO:0000313" key="1">
    <source>
        <dbReference type="EMBL" id="SFH22479.1"/>
    </source>
</evidence>
<dbReference type="InterPro" id="IPR012833">
    <property type="entry name" value="NrdD"/>
</dbReference>
<reference evidence="2" key="1">
    <citation type="submission" date="2016-10" db="EMBL/GenBank/DDBJ databases">
        <authorList>
            <person name="Varghese N."/>
            <person name="Submissions S."/>
        </authorList>
    </citation>
    <scope>NUCLEOTIDE SEQUENCE [LARGE SCALE GENOMIC DNA]</scope>
    <source>
        <strain evidence="2">DSM 17038</strain>
    </source>
</reference>
<organism evidence="1 2">
    <name type="scientific">Desulfotruncus arcticus DSM 17038</name>
    <dbReference type="NCBI Taxonomy" id="1121424"/>
    <lineage>
        <taxon>Bacteria</taxon>
        <taxon>Bacillati</taxon>
        <taxon>Bacillota</taxon>
        <taxon>Clostridia</taxon>
        <taxon>Eubacteriales</taxon>
        <taxon>Desulfallaceae</taxon>
        <taxon>Desulfotruncus</taxon>
    </lineage>
</organism>
<dbReference type="Pfam" id="PF13597">
    <property type="entry name" value="NRDD"/>
    <property type="match status" value="1"/>
</dbReference>
<protein>
    <submittedName>
        <fullName evidence="1">Ribonucleoside-triphosphate reductase</fullName>
    </submittedName>
</protein>
<dbReference type="GO" id="GO:0031250">
    <property type="term" value="C:anaerobic ribonucleoside-triphosphate reductase complex"/>
    <property type="evidence" value="ECO:0007669"/>
    <property type="project" value="TreeGrafter"/>
</dbReference>
<dbReference type="EMBL" id="FOOX01000020">
    <property type="protein sequence ID" value="SFH22479.1"/>
    <property type="molecule type" value="Genomic_DNA"/>
</dbReference>
<accession>A0A1I2YAT2</accession>
<proteinExistence type="predicted"/>
<name>A0A1I2YAT2_9FIRM</name>
<keyword evidence="2" id="KW-1185">Reference proteome</keyword>
<dbReference type="Gene3D" id="3.20.70.20">
    <property type="match status" value="1"/>
</dbReference>
<dbReference type="GO" id="GO:0004748">
    <property type="term" value="F:ribonucleoside-diphosphate reductase activity, thioredoxin disulfide as acceptor"/>
    <property type="evidence" value="ECO:0007669"/>
    <property type="project" value="TreeGrafter"/>
</dbReference>
<dbReference type="STRING" id="341036.SAMN05660649_04337"/>
<sequence>MIINVTFEDGFDRLYRKFVNDPVGRRLLRLEGISPRKVDAGQMSHDYFTMRLADSSVDMNANANEELSANNYQAEVTKGILKLEGYYLLWRYAKKRFNTRRANELLTAIWRGELYFHDASGYGIQVPYCFAYSTALLMIEGRPYGQLHSTPPNRSDSFVAQVIETTMDLSQEFVGAVAPGDFIVNLCWYLKREGINPKQMADRKYIRNQWQKFTHVMNNKFRVSGQSPFSNISIFDRVNLEELFAEYRYPDGTAIDVDYIMHVQKIIAEFHAQGDPTTGLPYRFPVMTANLSVDENREPQDKDFTEFVARTNSSKGVFNIYANEGSKIAMCCRFVNDTERMGYRADSFGNGGLNIGAHRVVTLNFPRLALDANGDIGTFYKLLDKRLKMARDLLLVHREEILRRRVERGFLKFFEPLKWFTLDMFFSTIGIHGLYEMTHFMSLPMETAAGQDFTENVLKMTDGYALDFSKATGHSFNTEEIPAESTSITLARKDRVIYGLEKQPFELYSNQYIPLIAEIDAVERVKLTGRFMKHVSGGGILHLNIQNCIENAATMERLLRLSLKEGVEHFAINYGFGVCTQGHTTVVGTGASCPICGEPITDYMTRVIGYFTKVSSWGDTRKNYEYPKRKFKNAA</sequence>
<dbReference type="GO" id="GO:0008998">
    <property type="term" value="F:ribonucleoside-triphosphate reductase (thioredoxin) activity"/>
    <property type="evidence" value="ECO:0007669"/>
    <property type="project" value="InterPro"/>
</dbReference>
<evidence type="ECO:0000313" key="2">
    <source>
        <dbReference type="Proteomes" id="UP000199337"/>
    </source>
</evidence>
<dbReference type="GO" id="GO:0009265">
    <property type="term" value="P:2'-deoxyribonucleotide biosynthetic process"/>
    <property type="evidence" value="ECO:0007669"/>
    <property type="project" value="TreeGrafter"/>
</dbReference>
<dbReference type="PANTHER" id="PTHR21075:SF0">
    <property type="entry name" value="ANAEROBIC RIBONUCLEOSIDE-TRIPHOSPHATE REDUCTASE"/>
    <property type="match status" value="1"/>
</dbReference>
<dbReference type="AlphaFoldDB" id="A0A1I2YAT2"/>
<dbReference type="SUPFAM" id="SSF51998">
    <property type="entry name" value="PFL-like glycyl radical enzymes"/>
    <property type="match status" value="1"/>
</dbReference>